<gene>
    <name evidence="2" type="ORF">A3A93_06530</name>
</gene>
<feature type="transmembrane region" description="Helical" evidence="1">
    <location>
        <begin position="566"/>
        <end position="585"/>
    </location>
</feature>
<keyword evidence="1" id="KW-1133">Transmembrane helix</keyword>
<evidence type="ECO:0000313" key="3">
    <source>
        <dbReference type="Proteomes" id="UP000177141"/>
    </source>
</evidence>
<comment type="caution">
    <text evidence="2">The sequence shown here is derived from an EMBL/GenBank/DDBJ whole genome shotgun (WGS) entry which is preliminary data.</text>
</comment>
<feature type="transmembrane region" description="Helical" evidence="1">
    <location>
        <begin position="12"/>
        <end position="30"/>
    </location>
</feature>
<proteinExistence type="predicted"/>
<evidence type="ECO:0000256" key="1">
    <source>
        <dbReference type="SAM" id="Phobius"/>
    </source>
</evidence>
<name>A0A1F7ISB4_9BACT</name>
<sequence length="777" mass="89262">MSWVTTTLTWYFYLLAIGIVFFPLAIRIFGQFFDKGYPFAKTIGIIVLSYTLFVLGKIRVIPFSQESIVFLLIACVFIFYSYFRSELVSLRNLSRKKILIIVAEELLFLSAFLFLAMIRSLEPSIRGLEKFMDFGFMQSIDRTKYFPPIDMWLSADATNPNGYPINYYYFGHLTGALLTKLTGIIPAIGYNLILATIFAQGVTLAFSLTANIAYTIQYLVRKTPIKPFLIILTGLLGSFLINLAGNLHTIYIFTTGYPNEHPEPYWGIFQSPLQIVSALKTNGGQLLDALIANSSYWYPNATRFIPYTIHEFPSYSYVVSDLHGHVFDIPFVLLTLAALFMFLTQKYLEVPRGKKSFLKRIWNGLVLRFQKIIKWRKKTALKIGLNYNEVLIAIGLGFMIAVHYMTNAFDGPIYLLLTFLIFYLTYSFSLNLLVQALIVIVSFIIFSLPFSSSFTPFATGIGVNCSPSFLVEIEKFGPFLFEKGNCQQSVLWMIGVLWGFFWITALLYISHLLIKILTTKIMQHSFVDKYLLVLFAFGTFLIFIPEFFYIKDIYPAHFRANTMFKMGYQAFIMMGLAASIVIFIISTQQKRLAKSILLTIFFPFFMLVFIYPFVAFPSYYPFTKFKTFGELLKKTNLDGSVWAANELPQDKEIIDYINNNIPNQPVILEAQGDSYTDFNRIAAYTGNPTVAGWWVHEWLWRGSADVVGNRIPDIVAIYESEDIDTTKSLLKKYRVSYVVVSKMEREKYKNLNEEKFTKIGSKIFESDNEFGALYKVY</sequence>
<feature type="transmembrane region" description="Helical" evidence="1">
    <location>
        <begin position="322"/>
        <end position="344"/>
    </location>
</feature>
<feature type="transmembrane region" description="Helical" evidence="1">
    <location>
        <begin position="411"/>
        <end position="426"/>
    </location>
</feature>
<reference evidence="2 3" key="1">
    <citation type="journal article" date="2016" name="Nat. Commun.">
        <title>Thousands of microbial genomes shed light on interconnected biogeochemical processes in an aquifer system.</title>
        <authorList>
            <person name="Anantharaman K."/>
            <person name="Brown C.T."/>
            <person name="Hug L.A."/>
            <person name="Sharon I."/>
            <person name="Castelle C.J."/>
            <person name="Probst A.J."/>
            <person name="Thomas B.C."/>
            <person name="Singh A."/>
            <person name="Wilkins M.J."/>
            <person name="Karaoz U."/>
            <person name="Brodie E.L."/>
            <person name="Williams K.H."/>
            <person name="Hubbard S.S."/>
            <person name="Banfield J.F."/>
        </authorList>
    </citation>
    <scope>NUCLEOTIDE SEQUENCE [LARGE SCALE GENOMIC DNA]</scope>
</reference>
<organism evidence="2 3">
    <name type="scientific">Candidatus Roizmanbacteria bacterium RIFCSPLOWO2_01_FULL_38_12</name>
    <dbReference type="NCBI Taxonomy" id="1802061"/>
    <lineage>
        <taxon>Bacteria</taxon>
        <taxon>Candidatus Roizmaniibacteriota</taxon>
    </lineage>
</organism>
<feature type="transmembrane region" description="Helical" evidence="1">
    <location>
        <begin position="98"/>
        <end position="118"/>
    </location>
</feature>
<dbReference type="AlphaFoldDB" id="A0A1F7ISB4"/>
<evidence type="ECO:0000313" key="2">
    <source>
        <dbReference type="EMBL" id="OGK46255.1"/>
    </source>
</evidence>
<dbReference type="PANTHER" id="PTHR10790">
    <property type="entry name" value="TPR-DOMAIN CONTAINING PROTEIN"/>
    <property type="match status" value="1"/>
</dbReference>
<feature type="transmembrane region" description="Helical" evidence="1">
    <location>
        <begin position="530"/>
        <end position="550"/>
    </location>
</feature>
<feature type="transmembrane region" description="Helical" evidence="1">
    <location>
        <begin position="67"/>
        <end position="83"/>
    </location>
</feature>
<dbReference type="InterPro" id="IPR018746">
    <property type="entry name" value="DUF2298"/>
</dbReference>
<keyword evidence="1" id="KW-0812">Transmembrane</keyword>
<dbReference type="EMBL" id="MGAL01000044">
    <property type="protein sequence ID" value="OGK46255.1"/>
    <property type="molecule type" value="Genomic_DNA"/>
</dbReference>
<dbReference type="NCBIfam" id="TIGR03662">
    <property type="entry name" value="Chlor_Arch_YYY"/>
    <property type="match status" value="1"/>
</dbReference>
<feature type="transmembrane region" description="Helical" evidence="1">
    <location>
        <begin position="433"/>
        <end position="450"/>
    </location>
</feature>
<dbReference type="STRING" id="1802061.A3A93_06530"/>
<protein>
    <recommendedName>
        <fullName evidence="4">YYY membrane protein</fullName>
    </recommendedName>
</protein>
<dbReference type="Proteomes" id="UP000177141">
    <property type="component" value="Unassembled WGS sequence"/>
</dbReference>
<feature type="transmembrane region" description="Helical" evidence="1">
    <location>
        <begin position="228"/>
        <end position="253"/>
    </location>
</feature>
<feature type="transmembrane region" description="Helical" evidence="1">
    <location>
        <begin position="42"/>
        <end position="61"/>
    </location>
</feature>
<accession>A0A1F7ISB4</accession>
<evidence type="ECO:0008006" key="4">
    <source>
        <dbReference type="Google" id="ProtNLM"/>
    </source>
</evidence>
<keyword evidence="1" id="KW-0472">Membrane</keyword>
<feature type="transmembrane region" description="Helical" evidence="1">
    <location>
        <begin position="385"/>
        <end position="405"/>
    </location>
</feature>
<dbReference type="PANTHER" id="PTHR10790:SF51">
    <property type="entry name" value="TETRATRICOPEPTIDE REPEAT PROTEIN"/>
    <property type="match status" value="1"/>
</dbReference>
<feature type="transmembrane region" description="Helical" evidence="1">
    <location>
        <begin position="188"/>
        <end position="216"/>
    </location>
</feature>
<feature type="transmembrane region" description="Helical" evidence="1">
    <location>
        <begin position="597"/>
        <end position="620"/>
    </location>
</feature>
<dbReference type="Pfam" id="PF10060">
    <property type="entry name" value="DUF2298"/>
    <property type="match status" value="1"/>
</dbReference>
<feature type="transmembrane region" description="Helical" evidence="1">
    <location>
        <begin position="490"/>
        <end position="509"/>
    </location>
</feature>